<organism evidence="1">
    <name type="scientific">Anguilla anguilla</name>
    <name type="common">European freshwater eel</name>
    <name type="synonym">Muraena anguilla</name>
    <dbReference type="NCBI Taxonomy" id="7936"/>
    <lineage>
        <taxon>Eukaryota</taxon>
        <taxon>Metazoa</taxon>
        <taxon>Chordata</taxon>
        <taxon>Craniata</taxon>
        <taxon>Vertebrata</taxon>
        <taxon>Euteleostomi</taxon>
        <taxon>Actinopterygii</taxon>
        <taxon>Neopterygii</taxon>
        <taxon>Teleostei</taxon>
        <taxon>Anguilliformes</taxon>
        <taxon>Anguillidae</taxon>
        <taxon>Anguilla</taxon>
    </lineage>
</organism>
<proteinExistence type="predicted"/>
<sequence length="29" mass="3252">MCGARFELYRKPSDVFCVFSQPTVIGSVN</sequence>
<accession>A0A0E9QE36</accession>
<dbReference type="EMBL" id="GBXM01093977">
    <property type="protein sequence ID" value="JAH14600.1"/>
    <property type="molecule type" value="Transcribed_RNA"/>
</dbReference>
<protein>
    <submittedName>
        <fullName evidence="1">Uncharacterized protein</fullName>
    </submittedName>
</protein>
<name>A0A0E9QE36_ANGAN</name>
<dbReference type="AlphaFoldDB" id="A0A0E9QE36"/>
<evidence type="ECO:0000313" key="1">
    <source>
        <dbReference type="EMBL" id="JAH14600.1"/>
    </source>
</evidence>
<reference evidence="1" key="1">
    <citation type="submission" date="2014-11" db="EMBL/GenBank/DDBJ databases">
        <authorList>
            <person name="Amaro Gonzalez C."/>
        </authorList>
    </citation>
    <scope>NUCLEOTIDE SEQUENCE</scope>
</reference>
<reference evidence="1" key="2">
    <citation type="journal article" date="2015" name="Fish Shellfish Immunol.">
        <title>Early steps in the European eel (Anguilla anguilla)-Vibrio vulnificus interaction in the gills: Role of the RtxA13 toxin.</title>
        <authorList>
            <person name="Callol A."/>
            <person name="Pajuelo D."/>
            <person name="Ebbesson L."/>
            <person name="Teles M."/>
            <person name="MacKenzie S."/>
            <person name="Amaro C."/>
        </authorList>
    </citation>
    <scope>NUCLEOTIDE SEQUENCE</scope>
</reference>